<comment type="caution">
    <text evidence="8">The sequence shown here is derived from an EMBL/GenBank/DDBJ whole genome shotgun (WGS) entry which is preliminary data.</text>
</comment>
<dbReference type="InterPro" id="IPR036396">
    <property type="entry name" value="Cyt_P450_sf"/>
</dbReference>
<dbReference type="GO" id="GO:0005506">
    <property type="term" value="F:iron ion binding"/>
    <property type="evidence" value="ECO:0007669"/>
    <property type="project" value="InterPro"/>
</dbReference>
<dbReference type="Pfam" id="PF00067">
    <property type="entry name" value="p450"/>
    <property type="match status" value="1"/>
</dbReference>
<sequence length="411" mass="47144">MSMKNKVGLRIEDGINLASAQFKEDAYEIYKESRKVQPILFVNQIEIGKEWLITRYEDALPLLKDNRLKKDQANVFPQDTKNMYLSVDNSDHLTTHMLNSDPPNHSRLRSLVQKAFTPKMISQLDGRIQRIADDLISEIERKGTLNLVDDYSFQLPIIVISEMLGIPKEDQAKFRIWSHAVIASPETPEEIKETEKQLSEFITYLQYIVDVKRKNPKEDLVSALILAENEGQKLSARELYSMIMLLIVAGHETTVNLITNTVLALLENPKQLQLLKDNPKLIDSAIEEGLRYYSPVEVTTARWAAEPFQIHDQTIQKGDMVIIALASANRDETVFENPEVFDIMRENNRHIAFGHGSHFCLGAPLARLEAKIAITTLFKRMPELQIKGDREDIKWQGNYLMRSLEELPLTF</sequence>
<evidence type="ECO:0000256" key="7">
    <source>
        <dbReference type="RuleBase" id="RU000461"/>
    </source>
</evidence>
<evidence type="ECO:0000256" key="4">
    <source>
        <dbReference type="ARBA" id="ARBA00023002"/>
    </source>
</evidence>
<keyword evidence="4 7" id="KW-0560">Oxidoreductase</keyword>
<dbReference type="InterPro" id="IPR002397">
    <property type="entry name" value="Cyt_P450_B"/>
</dbReference>
<keyword evidence="5 7" id="KW-0408">Iron</keyword>
<dbReference type="PROSITE" id="PS00086">
    <property type="entry name" value="CYTOCHROME_P450"/>
    <property type="match status" value="1"/>
</dbReference>
<evidence type="ECO:0000313" key="9">
    <source>
        <dbReference type="Proteomes" id="UP000220934"/>
    </source>
</evidence>
<dbReference type="Proteomes" id="UP000220934">
    <property type="component" value="Unassembled WGS sequence"/>
</dbReference>
<dbReference type="InterPro" id="IPR017972">
    <property type="entry name" value="Cyt_P450_CS"/>
</dbReference>
<dbReference type="SUPFAM" id="SSF48264">
    <property type="entry name" value="Cytochrome P450"/>
    <property type="match status" value="1"/>
</dbReference>
<dbReference type="GO" id="GO:0020037">
    <property type="term" value="F:heme binding"/>
    <property type="evidence" value="ECO:0007669"/>
    <property type="project" value="InterPro"/>
</dbReference>
<dbReference type="PRINTS" id="PR00359">
    <property type="entry name" value="BP450"/>
</dbReference>
<evidence type="ECO:0000256" key="1">
    <source>
        <dbReference type="ARBA" id="ARBA00010617"/>
    </source>
</evidence>
<accession>A0AB36SSH8</accession>
<dbReference type="GO" id="GO:0016705">
    <property type="term" value="F:oxidoreductase activity, acting on paired donors, with incorporation or reduction of molecular oxygen"/>
    <property type="evidence" value="ECO:0007669"/>
    <property type="project" value="InterPro"/>
</dbReference>
<keyword evidence="2 7" id="KW-0349">Heme</keyword>
<evidence type="ECO:0000256" key="3">
    <source>
        <dbReference type="ARBA" id="ARBA00022723"/>
    </source>
</evidence>
<dbReference type="PRINTS" id="PR00385">
    <property type="entry name" value="P450"/>
</dbReference>
<dbReference type="RefSeq" id="WP_098058900.1">
    <property type="nucleotide sequence ID" value="NZ_NUAJ01000004.1"/>
</dbReference>
<organism evidence="8 9">
    <name type="scientific">Bacillus toyonensis</name>
    <dbReference type="NCBI Taxonomy" id="155322"/>
    <lineage>
        <taxon>Bacteria</taxon>
        <taxon>Bacillati</taxon>
        <taxon>Bacillota</taxon>
        <taxon>Bacilli</taxon>
        <taxon>Bacillales</taxon>
        <taxon>Bacillaceae</taxon>
        <taxon>Bacillus</taxon>
        <taxon>Bacillus cereus group</taxon>
    </lineage>
</organism>
<dbReference type="PANTHER" id="PTHR46696">
    <property type="entry name" value="P450, PUTATIVE (EUROFUNG)-RELATED"/>
    <property type="match status" value="1"/>
</dbReference>
<dbReference type="FunFam" id="1.10.630.10:FF:000018">
    <property type="entry name" value="Cytochrome P450 monooxygenase"/>
    <property type="match status" value="1"/>
</dbReference>
<comment type="similarity">
    <text evidence="1 7">Belongs to the cytochrome P450 family.</text>
</comment>
<dbReference type="PANTHER" id="PTHR46696:SF1">
    <property type="entry name" value="CYTOCHROME P450 YJIB-RELATED"/>
    <property type="match status" value="1"/>
</dbReference>
<keyword evidence="6 7" id="KW-0503">Monooxygenase</keyword>
<dbReference type="InterPro" id="IPR001128">
    <property type="entry name" value="Cyt_P450"/>
</dbReference>
<gene>
    <name evidence="8" type="ORF">CN596_02395</name>
</gene>
<evidence type="ECO:0000256" key="6">
    <source>
        <dbReference type="ARBA" id="ARBA00023033"/>
    </source>
</evidence>
<dbReference type="Gene3D" id="1.10.630.10">
    <property type="entry name" value="Cytochrome P450"/>
    <property type="match status" value="1"/>
</dbReference>
<dbReference type="AlphaFoldDB" id="A0AB36SSH8"/>
<name>A0AB36SSH8_9BACI</name>
<evidence type="ECO:0000313" key="8">
    <source>
        <dbReference type="EMBL" id="PEN57751.1"/>
    </source>
</evidence>
<dbReference type="EMBL" id="NUAJ01000004">
    <property type="protein sequence ID" value="PEN57751.1"/>
    <property type="molecule type" value="Genomic_DNA"/>
</dbReference>
<protein>
    <submittedName>
        <fullName evidence="8">Cytochrome P450</fullName>
    </submittedName>
</protein>
<dbReference type="CDD" id="cd11029">
    <property type="entry name" value="CYP107-like"/>
    <property type="match status" value="1"/>
</dbReference>
<dbReference type="GO" id="GO:0004497">
    <property type="term" value="F:monooxygenase activity"/>
    <property type="evidence" value="ECO:0007669"/>
    <property type="project" value="UniProtKB-KW"/>
</dbReference>
<reference evidence="8 9" key="1">
    <citation type="submission" date="2017-09" db="EMBL/GenBank/DDBJ databases">
        <title>Large-scale bioinformatics analysis of Bacillus genomes uncovers conserved roles of natural products in bacterial physiology.</title>
        <authorList>
            <consortium name="Agbiome Team Llc"/>
            <person name="Bleich R.M."/>
            <person name="Kirk G.J."/>
            <person name="Santa Maria K.C."/>
            <person name="Allen S.E."/>
            <person name="Farag S."/>
            <person name="Shank E.A."/>
            <person name="Bowers A."/>
        </authorList>
    </citation>
    <scope>NUCLEOTIDE SEQUENCE [LARGE SCALE GENOMIC DNA]</scope>
    <source>
        <strain evidence="8 9">AFS027958</strain>
    </source>
</reference>
<keyword evidence="3 7" id="KW-0479">Metal-binding</keyword>
<evidence type="ECO:0000256" key="2">
    <source>
        <dbReference type="ARBA" id="ARBA00022617"/>
    </source>
</evidence>
<evidence type="ECO:0000256" key="5">
    <source>
        <dbReference type="ARBA" id="ARBA00023004"/>
    </source>
</evidence>
<proteinExistence type="inferred from homology"/>